<sequence>MSNQDNNTPSTPPAGNGAGNGGPDGQDTFFDLALLGDSPDTMRIFNGLENLINGSPDINNTPFDRADDAPIDAPGELDVPTLEGWPSTANTNNNGRVLRSAASRNRATNQLEEENIDPSLRQSNSPLPTDGPGAPTDDGGNDNGQFPPPPTGNGNGDGQDGAAPDTMPDPYLEATHAQNLQFDQYRSLVDATGVKELVPLPAGVEESMPQNMRQRRAYASDMLRETEGWLHWRVSCYHPTQQPTILCDADGHAMDIFHPLRAVHYGLLIDEPGEGLPIADPIKASLWEINGYIVDYWGCLVDANHPMRPSASLPPVWTVPQSELWKTDDLQGQVPAQPVEIYTLPYISEYLARHRIPSSTTEPQTMISTMRFDPMVSLNIFDRAFPGSSKIIPNDVEGGLCGVYAIRDSWKAQGARLGLPPWQNRYTNALLNTVRAQTMAAEFSTLGDTQSHFYYEQLVSGLAKWAKKTLNRNVRLAMYEPLNENNTGMYSILRVEGYEDDESMAALWVHFEGHGESGTNHWSGLMKAGDSLEDQATQSTSDKSVDVDVIEETINGWPTREALRKRNLKRPEALHGTKRSTNRRGDKSMSKEELEVHNLRCSELEDVAFPQRYHDMGRFRRDCEIDEKVYNRNPRFCTFQDERNGIEADDTFPKSDREVLVYAAQLYEGVLDCDDFRDWSNAIVGGKGDRKKDLEKIKANLKNSNLKISRGEHIPDVARDLLPNAHLCIKRIVGVNSRISNHSVAQICIELVHACVYAQQGQLRSMTHNHHSGWESFESFADRVSAVGYTLRVLKQTLRDLTVVGTSATIKLANSPLGELIKKAANKAGNDIKGRRLKTNARNNNAAASEGSGDSSSDDANVSGDEAAANIPMPSSKLPEAVKGEIQRQMDRKRKREAEGKDGNGDTTDEEDRGKRQKTSRKSDSEEAYESTASRKPVANKKQQQQQPVTQVDNADNNNTTNSNNNDAGDANVGNGNAAPAATEGKRKAGRPKGSKNKVKNPPAAPKEKPVSKKRRANDEGDAGQPKRARAPPKPVSNKAKPAGKPKQSDKPSPASENPDDDKNKRVTRSSSRKPKD</sequence>
<comment type="caution">
    <text evidence="1">The sequence shown here is derived from an EMBL/GenBank/DDBJ whole genome shotgun (WGS) entry which is preliminary data.</text>
</comment>
<dbReference type="Proteomes" id="UP001163324">
    <property type="component" value="Chromosome 3"/>
</dbReference>
<proteinExistence type="predicted"/>
<evidence type="ECO:0000313" key="1">
    <source>
        <dbReference type="EMBL" id="KAI9901127.1"/>
    </source>
</evidence>
<accession>A0ACC0V5T4</accession>
<protein>
    <submittedName>
        <fullName evidence="1">Uncharacterized protein</fullName>
    </submittedName>
</protein>
<gene>
    <name evidence="1" type="ORF">N3K66_002944</name>
</gene>
<evidence type="ECO:0000313" key="2">
    <source>
        <dbReference type="Proteomes" id="UP001163324"/>
    </source>
</evidence>
<keyword evidence="2" id="KW-1185">Reference proteome</keyword>
<dbReference type="EMBL" id="CM047942">
    <property type="protein sequence ID" value="KAI9901127.1"/>
    <property type="molecule type" value="Genomic_DNA"/>
</dbReference>
<name>A0ACC0V5T4_9HYPO</name>
<reference evidence="1" key="1">
    <citation type="submission" date="2022-10" db="EMBL/GenBank/DDBJ databases">
        <title>Complete Genome of Trichothecium roseum strain YXFP-22015, a Plant Pathogen Isolated from Citrus.</title>
        <authorList>
            <person name="Wang Y."/>
            <person name="Zhu L."/>
        </authorList>
    </citation>
    <scope>NUCLEOTIDE SEQUENCE</scope>
    <source>
        <strain evidence="1">YXFP-22015</strain>
    </source>
</reference>
<organism evidence="1 2">
    <name type="scientific">Trichothecium roseum</name>
    <dbReference type="NCBI Taxonomy" id="47278"/>
    <lineage>
        <taxon>Eukaryota</taxon>
        <taxon>Fungi</taxon>
        <taxon>Dikarya</taxon>
        <taxon>Ascomycota</taxon>
        <taxon>Pezizomycotina</taxon>
        <taxon>Sordariomycetes</taxon>
        <taxon>Hypocreomycetidae</taxon>
        <taxon>Hypocreales</taxon>
        <taxon>Hypocreales incertae sedis</taxon>
        <taxon>Trichothecium</taxon>
    </lineage>
</organism>